<dbReference type="AlphaFoldDB" id="A0ABD1JYC5"/>
<organism evidence="5 6">
    <name type="scientific">Coilia grayii</name>
    <name type="common">Gray's grenadier anchovy</name>
    <dbReference type="NCBI Taxonomy" id="363190"/>
    <lineage>
        <taxon>Eukaryota</taxon>
        <taxon>Metazoa</taxon>
        <taxon>Chordata</taxon>
        <taxon>Craniata</taxon>
        <taxon>Vertebrata</taxon>
        <taxon>Euteleostomi</taxon>
        <taxon>Actinopterygii</taxon>
        <taxon>Neopterygii</taxon>
        <taxon>Teleostei</taxon>
        <taxon>Clupei</taxon>
        <taxon>Clupeiformes</taxon>
        <taxon>Clupeoidei</taxon>
        <taxon>Engraulidae</taxon>
        <taxon>Coilinae</taxon>
        <taxon>Coilia</taxon>
    </lineage>
</organism>
<evidence type="ECO:0000259" key="2">
    <source>
        <dbReference type="Pfam" id="PF15705"/>
    </source>
</evidence>
<keyword evidence="6" id="KW-1185">Reference proteome</keyword>
<evidence type="ECO:0000259" key="4">
    <source>
        <dbReference type="Pfam" id="PF23481"/>
    </source>
</evidence>
<proteinExistence type="predicted"/>
<feature type="domain" description="Transmembrane protein TMEM132 second Ig-like" evidence="4">
    <location>
        <begin position="132"/>
        <end position="270"/>
    </location>
</feature>
<reference evidence="5 6" key="1">
    <citation type="submission" date="2024-09" db="EMBL/GenBank/DDBJ databases">
        <title>A chromosome-level genome assembly of Gray's grenadier anchovy, Coilia grayii.</title>
        <authorList>
            <person name="Fu Z."/>
        </authorList>
    </citation>
    <scope>NUCLEOTIDE SEQUENCE [LARGE SCALE GENOMIC DNA]</scope>
    <source>
        <strain evidence="5">G4</strain>
        <tissue evidence="5">Muscle</tissue>
    </source>
</reference>
<dbReference type="PANTHER" id="PTHR13388">
    <property type="entry name" value="DETONATOR, ISOFORM E"/>
    <property type="match status" value="1"/>
</dbReference>
<dbReference type="InterPro" id="IPR026307">
    <property type="entry name" value="TMEM132"/>
</dbReference>
<feature type="compositionally biased region" description="Basic and acidic residues" evidence="1">
    <location>
        <begin position="375"/>
        <end position="388"/>
    </location>
</feature>
<evidence type="ECO:0000256" key="1">
    <source>
        <dbReference type="SAM" id="MobiDB-lite"/>
    </source>
</evidence>
<dbReference type="Proteomes" id="UP001591681">
    <property type="component" value="Unassembled WGS sequence"/>
</dbReference>
<dbReference type="InterPro" id="IPR031435">
    <property type="entry name" value="TMEM132_N"/>
</dbReference>
<dbReference type="InterPro" id="IPR055421">
    <property type="entry name" value="TMEM132_3rd"/>
</dbReference>
<feature type="domain" description="Transmembrane protein TMEM132 N-terminal" evidence="2">
    <location>
        <begin position="45"/>
        <end position="111"/>
    </location>
</feature>
<feature type="region of interest" description="Disordered" evidence="1">
    <location>
        <begin position="375"/>
        <end position="397"/>
    </location>
</feature>
<dbReference type="Pfam" id="PF23039">
    <property type="entry name" value="TMEM132_3rd"/>
    <property type="match status" value="1"/>
</dbReference>
<dbReference type="Pfam" id="PF15705">
    <property type="entry name" value="TMEM132_N"/>
    <property type="match status" value="1"/>
</dbReference>
<gene>
    <name evidence="5" type="ORF">ACEWY4_011677</name>
</gene>
<comment type="caution">
    <text evidence="5">The sequence shown here is derived from an EMBL/GenBank/DDBJ whole genome shotgun (WGS) entry which is preliminary data.</text>
</comment>
<dbReference type="EMBL" id="JBHFQA010000010">
    <property type="protein sequence ID" value="KAL2091879.1"/>
    <property type="molecule type" value="Genomic_DNA"/>
</dbReference>
<evidence type="ECO:0000313" key="6">
    <source>
        <dbReference type="Proteomes" id="UP001591681"/>
    </source>
</evidence>
<dbReference type="PANTHER" id="PTHR13388:SF28">
    <property type="entry name" value="TRANSMEMBRANE PROTEIN 132C"/>
    <property type="match status" value="1"/>
</dbReference>
<protein>
    <recommendedName>
        <fullName evidence="7">Transmembrane protein TMEM132 N-terminal domain-containing protein</fullName>
    </recommendedName>
</protein>
<dbReference type="Pfam" id="PF23481">
    <property type="entry name" value="Ig_TMEM132_2nd"/>
    <property type="match status" value="1"/>
</dbReference>
<dbReference type="InterPro" id="IPR055422">
    <property type="entry name" value="Ig_TMEM132_2nd"/>
</dbReference>
<sequence length="422" mass="44434">MNGAGGYRRFGLACCMGMNGAAVECRGGVEAFPKFASNQPTFLPASCQLQGAETSFFLREASQEAMRNGSIQTRSEPLYIHLPETGLPGALSVNCSYANLTVEAPVPADLLQGSAPGTPALPSPAHVTPSWKVRAHVVARGALSSEQPQLQVLFYLAGRRWDLATAVEEEVGMGMGMGMGGEEEFRLPCVRLMAQREPGEVPLVAQCRLEGSLGICVAALELPAGWFAQAAAAASPRRRAQDAVAPGVELYYTVLPAEGAERDCPAPRERGKGLGRLYGAPNQDEALQNAVPLGRVALGGGEGREGSGRGRLRLDDNVEVTLPMSPIRQGQTVRYQISMSTTATVDQFTLSPLSTLAALSLQLHGKGLRVDYKRQPKRGIEGGREAGREGVGGDVGGGQIRIFSSCSSLDDKKGGISESVGG</sequence>
<evidence type="ECO:0000259" key="3">
    <source>
        <dbReference type="Pfam" id="PF23039"/>
    </source>
</evidence>
<feature type="domain" description="Transmembrane protein TMEM132 cohesin-like" evidence="3">
    <location>
        <begin position="311"/>
        <end position="350"/>
    </location>
</feature>
<name>A0ABD1JYC5_9TELE</name>
<evidence type="ECO:0008006" key="7">
    <source>
        <dbReference type="Google" id="ProtNLM"/>
    </source>
</evidence>
<accession>A0ABD1JYC5</accession>
<evidence type="ECO:0000313" key="5">
    <source>
        <dbReference type="EMBL" id="KAL2091879.1"/>
    </source>
</evidence>